<sequence>MSNGGGLTVLDGSELRASDFNLGDNFSSAITGAQVIGIAETNASVCLYGISLPESLRRSALNRIGVSDVASFSTTQLEAKRAMEKIKDYVNAIADHLDDDPIVATILDGSTLRLYLEDEDDFAVLAEDLFTDLDAEDKGKIRKKEILNALDRMGAQMGIPPRSELPLIDDILKKHGAEGEEEVGQAQFAQILQPVLQELVDYLSEKPIVLAHNVKVANGSRIRKFLENEKELASLTEKMWQSRNEGTDGQGTIEPVRTYLEKFGKELGLPPSKVDESAALYDSVFDVVAAPETVGRDEFGELVKGILGKFAQQLDANPVFYDPEE</sequence>
<dbReference type="OrthoDB" id="2016045at2759"/>
<dbReference type="Proteomes" id="UP000233551">
    <property type="component" value="Unassembled WGS sequence"/>
</dbReference>
<dbReference type="PANTHER" id="PTHR34574:SF3">
    <property type="entry name" value="CALCIUM-BINDING EF HAND FAMILY PROTEIN"/>
    <property type="match status" value="1"/>
</dbReference>
<keyword evidence="4" id="KW-1185">Reference proteome</keyword>
<evidence type="ECO:0000313" key="1">
    <source>
        <dbReference type="EMBL" id="OWM82037.1"/>
    </source>
</evidence>
<reference evidence="3" key="1">
    <citation type="journal article" date="2017" name="Plant J.">
        <title>The pomegranate (Punica granatum L.) genome and the genomics of punicalagin biosynthesis.</title>
        <authorList>
            <person name="Qin G."/>
            <person name="Xu C."/>
            <person name="Ming R."/>
            <person name="Tang H."/>
            <person name="Guyot R."/>
            <person name="Kramer E.M."/>
            <person name="Hu Y."/>
            <person name="Yi X."/>
            <person name="Qi Y."/>
            <person name="Xu X."/>
            <person name="Gao Z."/>
            <person name="Pan H."/>
            <person name="Jian J."/>
            <person name="Tian Y."/>
            <person name="Yue Z."/>
            <person name="Xu Y."/>
        </authorList>
    </citation>
    <scope>NUCLEOTIDE SEQUENCE [LARGE SCALE GENOMIC DNA]</scope>
    <source>
        <strain evidence="3">cv. Dabenzi</strain>
    </source>
</reference>
<evidence type="ECO:0000313" key="4">
    <source>
        <dbReference type="Proteomes" id="UP000233551"/>
    </source>
</evidence>
<accession>A0A218XAQ0</accession>
<dbReference type="AlphaFoldDB" id="A0A218XAQ0"/>
<dbReference type="STRING" id="22663.A0A218XAQ0"/>
<evidence type="ECO:0008006" key="5">
    <source>
        <dbReference type="Google" id="ProtNLM"/>
    </source>
</evidence>
<evidence type="ECO:0000313" key="3">
    <source>
        <dbReference type="Proteomes" id="UP000197138"/>
    </source>
</evidence>
<dbReference type="Gene3D" id="1.10.238.10">
    <property type="entry name" value="EF-hand"/>
    <property type="match status" value="1"/>
</dbReference>
<reference evidence="2 4" key="3">
    <citation type="submission" date="2017-11" db="EMBL/GenBank/DDBJ databases">
        <title>De-novo sequencing of pomegranate (Punica granatum L.) genome.</title>
        <authorList>
            <person name="Akparov Z."/>
            <person name="Amiraslanov A."/>
            <person name="Hajiyeva S."/>
            <person name="Abbasov M."/>
            <person name="Kaur K."/>
            <person name="Hamwieh A."/>
            <person name="Solovyev V."/>
            <person name="Salamov A."/>
            <person name="Braich B."/>
            <person name="Kosarev P."/>
            <person name="Mahmoud A."/>
            <person name="Hajiyev E."/>
            <person name="Babayeva S."/>
            <person name="Izzatullayeva V."/>
            <person name="Mammadov A."/>
            <person name="Mammadov A."/>
            <person name="Sharifova S."/>
            <person name="Ojaghi J."/>
            <person name="Eynullazada K."/>
            <person name="Bayramov B."/>
            <person name="Abdulazimova A."/>
            <person name="Shahmuradov I."/>
        </authorList>
    </citation>
    <scope>NUCLEOTIDE SEQUENCE [LARGE SCALE GENOMIC DNA]</scope>
    <source>
        <strain evidence="2">AG2017</strain>
        <strain evidence="4">cv. AG2017</strain>
        <tissue evidence="2">Leaf</tissue>
    </source>
</reference>
<reference evidence="1" key="2">
    <citation type="submission" date="2017-06" db="EMBL/GenBank/DDBJ databases">
        <title>The pomegranate genome and the genomics of punicalagin biosynthesis.</title>
        <authorList>
            <person name="Xu C."/>
        </authorList>
    </citation>
    <scope>NUCLEOTIDE SEQUENCE [LARGE SCALE GENOMIC DNA]</scope>
    <source>
        <tissue evidence="1">Fresh leaf</tissue>
    </source>
</reference>
<dbReference type="Proteomes" id="UP000197138">
    <property type="component" value="Unassembled WGS sequence"/>
</dbReference>
<dbReference type="EMBL" id="MTKT01002011">
    <property type="protein sequence ID" value="OWM82037.1"/>
    <property type="molecule type" value="Genomic_DNA"/>
</dbReference>
<dbReference type="PANTHER" id="PTHR34574">
    <property type="entry name" value="CALCIUM-BINDING EF-HAND FAMILY PROTEIN-RELATED"/>
    <property type="match status" value="1"/>
</dbReference>
<gene>
    <name evidence="1" type="ORF">CDL15_Pgr001611</name>
    <name evidence="2" type="ORF">CRG98_034739</name>
</gene>
<evidence type="ECO:0000313" key="2">
    <source>
        <dbReference type="EMBL" id="PKI44791.1"/>
    </source>
</evidence>
<dbReference type="EMBL" id="PGOL01002823">
    <property type="protein sequence ID" value="PKI44791.1"/>
    <property type="molecule type" value="Genomic_DNA"/>
</dbReference>
<proteinExistence type="predicted"/>
<organism evidence="1 3">
    <name type="scientific">Punica granatum</name>
    <name type="common">Pomegranate</name>
    <dbReference type="NCBI Taxonomy" id="22663"/>
    <lineage>
        <taxon>Eukaryota</taxon>
        <taxon>Viridiplantae</taxon>
        <taxon>Streptophyta</taxon>
        <taxon>Embryophyta</taxon>
        <taxon>Tracheophyta</taxon>
        <taxon>Spermatophyta</taxon>
        <taxon>Magnoliopsida</taxon>
        <taxon>eudicotyledons</taxon>
        <taxon>Gunneridae</taxon>
        <taxon>Pentapetalae</taxon>
        <taxon>rosids</taxon>
        <taxon>malvids</taxon>
        <taxon>Myrtales</taxon>
        <taxon>Lythraceae</taxon>
        <taxon>Punica</taxon>
    </lineage>
</organism>
<protein>
    <recommendedName>
        <fullName evidence="5">EF-hand domain-containing protein</fullName>
    </recommendedName>
</protein>
<comment type="caution">
    <text evidence="1">The sequence shown here is derived from an EMBL/GenBank/DDBJ whole genome shotgun (WGS) entry which is preliminary data.</text>
</comment>
<name>A0A218XAQ0_PUNGR</name>
<dbReference type="GeneID" id="116206576"/>